<gene>
    <name evidence="2" type="ORF">ACFSX5_04680</name>
</gene>
<keyword evidence="1" id="KW-1133">Transmembrane helix</keyword>
<dbReference type="EMBL" id="JBHUNP010000001">
    <property type="protein sequence ID" value="MFD2647091.1"/>
    <property type="molecule type" value="Genomic_DNA"/>
</dbReference>
<feature type="transmembrane region" description="Helical" evidence="1">
    <location>
        <begin position="12"/>
        <end position="32"/>
    </location>
</feature>
<evidence type="ECO:0000256" key="1">
    <source>
        <dbReference type="SAM" id="Phobius"/>
    </source>
</evidence>
<dbReference type="RefSeq" id="WP_386832129.1">
    <property type="nucleotide sequence ID" value="NZ_JBHUNP010000001.1"/>
</dbReference>
<keyword evidence="1" id="KW-0812">Transmembrane</keyword>
<evidence type="ECO:0000313" key="3">
    <source>
        <dbReference type="Proteomes" id="UP001597521"/>
    </source>
</evidence>
<dbReference type="Proteomes" id="UP001597521">
    <property type="component" value="Unassembled WGS sequence"/>
</dbReference>
<organism evidence="2 3">
    <name type="scientific">Devosia albogilva</name>
    <dbReference type="NCBI Taxonomy" id="429726"/>
    <lineage>
        <taxon>Bacteria</taxon>
        <taxon>Pseudomonadati</taxon>
        <taxon>Pseudomonadota</taxon>
        <taxon>Alphaproteobacteria</taxon>
        <taxon>Hyphomicrobiales</taxon>
        <taxon>Devosiaceae</taxon>
        <taxon>Devosia</taxon>
    </lineage>
</organism>
<protein>
    <recommendedName>
        <fullName evidence="4">Amino acid transporter</fullName>
    </recommendedName>
</protein>
<proteinExistence type="predicted"/>
<reference evidence="3" key="1">
    <citation type="journal article" date="2019" name="Int. J. Syst. Evol. Microbiol.">
        <title>The Global Catalogue of Microorganisms (GCM) 10K type strain sequencing project: providing services to taxonomists for standard genome sequencing and annotation.</title>
        <authorList>
            <consortium name="The Broad Institute Genomics Platform"/>
            <consortium name="The Broad Institute Genome Sequencing Center for Infectious Disease"/>
            <person name="Wu L."/>
            <person name="Ma J."/>
        </authorList>
    </citation>
    <scope>NUCLEOTIDE SEQUENCE [LARGE SCALE GENOMIC DNA]</scope>
    <source>
        <strain evidence="3">CCM 7427</strain>
    </source>
</reference>
<feature type="transmembrane region" description="Helical" evidence="1">
    <location>
        <begin position="38"/>
        <end position="59"/>
    </location>
</feature>
<keyword evidence="1" id="KW-0472">Membrane</keyword>
<evidence type="ECO:0000313" key="2">
    <source>
        <dbReference type="EMBL" id="MFD2647091.1"/>
    </source>
</evidence>
<keyword evidence="3" id="KW-1185">Reference proteome</keyword>
<name>A0ABW5QHS2_9HYPH</name>
<sequence>MTNQREIKRLISQFLNGVALAVISGTIILPMVNGTAQLGPAIVGVAVVVLCLLSSWALWSRT</sequence>
<comment type="caution">
    <text evidence="2">The sequence shown here is derived from an EMBL/GenBank/DDBJ whole genome shotgun (WGS) entry which is preliminary data.</text>
</comment>
<accession>A0ABW5QHS2</accession>
<evidence type="ECO:0008006" key="4">
    <source>
        <dbReference type="Google" id="ProtNLM"/>
    </source>
</evidence>